<sequence>MDILHEEFGSLTTAGSFTNGIMIRDATDIPRKLAREMNNIGIALKRMRYSADLNCSTDPKGIVRRLPRHFHHEWAGAADNGIRERKEPPFRQFISLIEACRQCRTFTGSYPTVIVAYSVELTTILINARSFLFHKLTQLHLTS</sequence>
<name>G7YAL3_CLOSI</name>
<dbReference type="EMBL" id="DF143004">
    <property type="protein sequence ID" value="GAA49997.1"/>
    <property type="molecule type" value="Genomic_DNA"/>
</dbReference>
<reference evidence="1" key="1">
    <citation type="journal article" date="2011" name="Genome Biol.">
        <title>The draft genome of the carcinogenic human liver fluke Clonorchis sinensis.</title>
        <authorList>
            <person name="Wang X."/>
            <person name="Chen W."/>
            <person name="Huang Y."/>
            <person name="Sun J."/>
            <person name="Men J."/>
            <person name="Liu H."/>
            <person name="Luo F."/>
            <person name="Guo L."/>
            <person name="Lv X."/>
            <person name="Deng C."/>
            <person name="Zhou C."/>
            <person name="Fan Y."/>
            <person name="Li X."/>
            <person name="Huang L."/>
            <person name="Hu Y."/>
            <person name="Liang C."/>
            <person name="Hu X."/>
            <person name="Xu J."/>
            <person name="Yu X."/>
        </authorList>
    </citation>
    <scope>NUCLEOTIDE SEQUENCE [LARGE SCALE GENOMIC DNA]</scope>
    <source>
        <strain evidence="1">Henan</strain>
    </source>
</reference>
<organism evidence="1 2">
    <name type="scientific">Clonorchis sinensis</name>
    <name type="common">Chinese liver fluke</name>
    <dbReference type="NCBI Taxonomy" id="79923"/>
    <lineage>
        <taxon>Eukaryota</taxon>
        <taxon>Metazoa</taxon>
        <taxon>Spiralia</taxon>
        <taxon>Lophotrochozoa</taxon>
        <taxon>Platyhelminthes</taxon>
        <taxon>Trematoda</taxon>
        <taxon>Digenea</taxon>
        <taxon>Opisthorchiida</taxon>
        <taxon>Opisthorchiata</taxon>
        <taxon>Opisthorchiidae</taxon>
        <taxon>Clonorchis</taxon>
    </lineage>
</organism>
<reference key="2">
    <citation type="submission" date="2011-10" db="EMBL/GenBank/DDBJ databases">
        <title>The genome and transcriptome sequence of Clonorchis sinensis provide insights into the carcinogenic liver fluke.</title>
        <authorList>
            <person name="Wang X."/>
            <person name="Huang Y."/>
            <person name="Chen W."/>
            <person name="Liu H."/>
            <person name="Guo L."/>
            <person name="Chen Y."/>
            <person name="Luo F."/>
            <person name="Zhou W."/>
            <person name="Sun J."/>
            <person name="Mao Q."/>
            <person name="Liang P."/>
            <person name="Zhou C."/>
            <person name="Tian Y."/>
            <person name="Men J."/>
            <person name="Lv X."/>
            <person name="Huang L."/>
            <person name="Zhou J."/>
            <person name="Hu Y."/>
            <person name="Li R."/>
            <person name="Zhang F."/>
            <person name="Lei H."/>
            <person name="Li X."/>
            <person name="Hu X."/>
            <person name="Liang C."/>
            <person name="Xu J."/>
            <person name="Wu Z."/>
            <person name="Yu X."/>
        </authorList>
    </citation>
    <scope>NUCLEOTIDE SEQUENCE</scope>
    <source>
        <strain>Henan</strain>
    </source>
</reference>
<proteinExistence type="predicted"/>
<evidence type="ECO:0000313" key="1">
    <source>
        <dbReference type="EMBL" id="GAA49997.1"/>
    </source>
</evidence>
<gene>
    <name evidence="1" type="ORF">CLF_103905</name>
</gene>
<accession>G7YAL3</accession>
<protein>
    <submittedName>
        <fullName evidence="1">Uncharacterized protein</fullName>
    </submittedName>
</protein>
<keyword evidence="2" id="KW-1185">Reference proteome</keyword>
<dbReference type="Proteomes" id="UP000008909">
    <property type="component" value="Unassembled WGS sequence"/>
</dbReference>
<dbReference type="AlphaFoldDB" id="G7YAL3"/>
<evidence type="ECO:0000313" key="2">
    <source>
        <dbReference type="Proteomes" id="UP000008909"/>
    </source>
</evidence>